<dbReference type="AlphaFoldDB" id="A0A381PGY9"/>
<dbReference type="InterPro" id="IPR011652">
    <property type="entry name" value="MORN_2"/>
</dbReference>
<evidence type="ECO:0000313" key="1">
    <source>
        <dbReference type="EMBL" id="SUZ64733.1"/>
    </source>
</evidence>
<organism evidence="1">
    <name type="scientific">marine metagenome</name>
    <dbReference type="NCBI Taxonomy" id="408172"/>
    <lineage>
        <taxon>unclassified sequences</taxon>
        <taxon>metagenomes</taxon>
        <taxon>ecological metagenomes</taxon>
    </lineage>
</organism>
<name>A0A381PGY9_9ZZZZ</name>
<accession>A0A381PGY9</accession>
<sequence>MNKLLILLLFISFDFNDQDIKGVDFKKHLITPKNSFLVYWRKDTTLFTGVAIEYYKNGILSSSKTYKNGKKDELWREWYRNGQLKWAGTYKDEKEDGLWRGWYENGKLESEGSYKDGNWDGLWRGWYENGNKRGEWNWKNGEWDGLQRHWHENGQLWFEINSKNGEEISKKCWDENGNEKECK</sequence>
<evidence type="ECO:0008006" key="2">
    <source>
        <dbReference type="Google" id="ProtNLM"/>
    </source>
</evidence>
<reference evidence="1" key="1">
    <citation type="submission" date="2018-05" db="EMBL/GenBank/DDBJ databases">
        <authorList>
            <person name="Lanie J.A."/>
            <person name="Ng W.-L."/>
            <person name="Kazmierczak K.M."/>
            <person name="Andrzejewski T.M."/>
            <person name="Davidsen T.M."/>
            <person name="Wayne K.J."/>
            <person name="Tettelin H."/>
            <person name="Glass J.I."/>
            <person name="Rusch D."/>
            <person name="Podicherti R."/>
            <person name="Tsui H.-C.T."/>
            <person name="Winkler M.E."/>
        </authorList>
    </citation>
    <scope>NUCLEOTIDE SEQUENCE</scope>
</reference>
<proteinExistence type="predicted"/>
<protein>
    <recommendedName>
        <fullName evidence="2">Toxin-antitoxin system YwqK family antitoxin</fullName>
    </recommendedName>
</protein>
<dbReference type="SUPFAM" id="SSF82185">
    <property type="entry name" value="Histone H3 K4-specific methyltransferase SET7/9 N-terminal domain"/>
    <property type="match status" value="2"/>
</dbReference>
<dbReference type="Gene3D" id="3.90.930.1">
    <property type="match status" value="1"/>
</dbReference>
<dbReference type="Pfam" id="PF07661">
    <property type="entry name" value="MORN_2"/>
    <property type="match status" value="5"/>
</dbReference>
<gene>
    <name evidence="1" type="ORF">METZ01_LOCUS17587</name>
</gene>
<dbReference type="EMBL" id="UINC01000941">
    <property type="protein sequence ID" value="SUZ64733.1"/>
    <property type="molecule type" value="Genomic_DNA"/>
</dbReference>